<comment type="caution">
    <text evidence="1">The sequence shown here is derived from an EMBL/GenBank/DDBJ whole genome shotgun (WGS) entry which is preliminary data.</text>
</comment>
<keyword evidence="2" id="KW-1185">Reference proteome</keyword>
<protein>
    <submittedName>
        <fullName evidence="1">Uncharacterized protein</fullName>
    </submittedName>
</protein>
<dbReference type="EMBL" id="BGZK01006888">
    <property type="protein sequence ID" value="GBP01167.1"/>
    <property type="molecule type" value="Genomic_DNA"/>
</dbReference>
<name>A0A4C1SIG7_EUMVA</name>
<gene>
    <name evidence="1" type="ORF">EVAR_70543_1</name>
</gene>
<dbReference type="Proteomes" id="UP000299102">
    <property type="component" value="Unassembled WGS sequence"/>
</dbReference>
<reference evidence="1 2" key="1">
    <citation type="journal article" date="2019" name="Commun. Biol.">
        <title>The bagworm genome reveals a unique fibroin gene that provides high tensile strength.</title>
        <authorList>
            <person name="Kono N."/>
            <person name="Nakamura H."/>
            <person name="Ohtoshi R."/>
            <person name="Tomita M."/>
            <person name="Numata K."/>
            <person name="Arakawa K."/>
        </authorList>
    </citation>
    <scope>NUCLEOTIDE SEQUENCE [LARGE SCALE GENOMIC DNA]</scope>
</reference>
<dbReference type="AlphaFoldDB" id="A0A4C1SIG7"/>
<accession>A0A4C1SIG7</accession>
<evidence type="ECO:0000313" key="2">
    <source>
        <dbReference type="Proteomes" id="UP000299102"/>
    </source>
</evidence>
<sequence length="97" mass="10798">MGFKTPAPKYVVLRLHATGHSQRMCSAVYCPSLQSLQESLFTSFCFLRWTYEGPASLLAKQSALSLPSCPSWPGIHTTTSLFLKIEPEGFHEIPNQP</sequence>
<organism evidence="1 2">
    <name type="scientific">Eumeta variegata</name>
    <name type="common">Bagworm moth</name>
    <name type="synonym">Eumeta japonica</name>
    <dbReference type="NCBI Taxonomy" id="151549"/>
    <lineage>
        <taxon>Eukaryota</taxon>
        <taxon>Metazoa</taxon>
        <taxon>Ecdysozoa</taxon>
        <taxon>Arthropoda</taxon>
        <taxon>Hexapoda</taxon>
        <taxon>Insecta</taxon>
        <taxon>Pterygota</taxon>
        <taxon>Neoptera</taxon>
        <taxon>Endopterygota</taxon>
        <taxon>Lepidoptera</taxon>
        <taxon>Glossata</taxon>
        <taxon>Ditrysia</taxon>
        <taxon>Tineoidea</taxon>
        <taxon>Psychidae</taxon>
        <taxon>Oiketicinae</taxon>
        <taxon>Eumeta</taxon>
    </lineage>
</organism>
<proteinExistence type="predicted"/>
<evidence type="ECO:0000313" key="1">
    <source>
        <dbReference type="EMBL" id="GBP01167.1"/>
    </source>
</evidence>